<feature type="transmembrane region" description="Helical" evidence="6">
    <location>
        <begin position="408"/>
        <end position="424"/>
    </location>
</feature>
<keyword evidence="5 6" id="KW-0472">Membrane</keyword>
<dbReference type="PANTHER" id="PTHR30250:SF11">
    <property type="entry name" value="O-ANTIGEN TRANSPORTER-RELATED"/>
    <property type="match status" value="1"/>
</dbReference>
<evidence type="ECO:0000256" key="3">
    <source>
        <dbReference type="ARBA" id="ARBA00022692"/>
    </source>
</evidence>
<feature type="transmembrane region" description="Helical" evidence="6">
    <location>
        <begin position="430"/>
        <end position="449"/>
    </location>
</feature>
<organism evidence="7 8">
    <name type="scientific">Vibrio ichthyoenteri ATCC 700023</name>
    <dbReference type="NCBI Taxonomy" id="870968"/>
    <lineage>
        <taxon>Bacteria</taxon>
        <taxon>Pseudomonadati</taxon>
        <taxon>Pseudomonadota</taxon>
        <taxon>Gammaproteobacteria</taxon>
        <taxon>Vibrionales</taxon>
        <taxon>Vibrionaceae</taxon>
        <taxon>Vibrio</taxon>
    </lineage>
</organism>
<dbReference type="Proteomes" id="UP000004605">
    <property type="component" value="Unassembled WGS sequence"/>
</dbReference>
<evidence type="ECO:0000313" key="7">
    <source>
        <dbReference type="EMBL" id="EGU36724.1"/>
    </source>
</evidence>
<dbReference type="RefSeq" id="WP_006713467.1">
    <property type="nucleotide sequence ID" value="NZ_AFWF01000202.1"/>
</dbReference>
<feature type="transmembrane region" description="Helical" evidence="6">
    <location>
        <begin position="375"/>
        <end position="396"/>
    </location>
</feature>
<feature type="transmembrane region" description="Helical" evidence="6">
    <location>
        <begin position="246"/>
        <end position="265"/>
    </location>
</feature>
<feature type="transmembrane region" description="Helical" evidence="6">
    <location>
        <begin position="319"/>
        <end position="337"/>
    </location>
</feature>
<feature type="transmembrane region" description="Helical" evidence="6">
    <location>
        <begin position="160"/>
        <end position="181"/>
    </location>
</feature>
<gene>
    <name evidence="7" type="ORF">VII00023_01200</name>
</gene>
<feature type="transmembrane region" description="Helical" evidence="6">
    <location>
        <begin position="134"/>
        <end position="154"/>
    </location>
</feature>
<comment type="caution">
    <text evidence="7">The sequence shown here is derived from an EMBL/GenBank/DDBJ whole genome shotgun (WGS) entry which is preliminary data.</text>
</comment>
<evidence type="ECO:0000256" key="1">
    <source>
        <dbReference type="ARBA" id="ARBA00004651"/>
    </source>
</evidence>
<feature type="transmembrane region" description="Helical" evidence="6">
    <location>
        <begin position="40"/>
        <end position="65"/>
    </location>
</feature>
<dbReference type="Pfam" id="PF01943">
    <property type="entry name" value="Polysacc_synt"/>
    <property type="match status" value="1"/>
</dbReference>
<feature type="transmembrane region" description="Helical" evidence="6">
    <location>
        <begin position="104"/>
        <end position="122"/>
    </location>
</feature>
<sequence>MISQIIKFALARGMPAAINFFAIVYFTHKLGAEGFGKYSLSMTYIGLSSVPLFMWIRAVVVRFYVSSECSRGYVRHVAWLSYLAILTIICIALFLSYILGISTAYIGILMICVCSSALFEIIVEFIRLDEKINIYALVNILRSIFFILISVIFLNYESMYSSVLLAYALSYVFTSVLSVIFSKLYKHKYIKESNNISFKYLISYGFPVAVASWLSMIIMSTDKIVINYLNGDELTGMYSASADLSIQAMSFILSCLGLVFFPILLKKFESDKNVIEHSALYISVISYGLTSVLFCLVFFSRVISYLIFPSEYHDVTNSIMPFIAVSSFLFGIKSNYFDYAFFFAKKSANLFYLQLFMVLINVPLTYFFVRYFGVMGAAYSTVILAVLGVAISVFFGRKYCILTIYDKRLTNCFMLNVIVAYSISVMCNDIYGMMIYVGISITISFVMLMSDYRLNIVR</sequence>
<dbReference type="InterPro" id="IPR002797">
    <property type="entry name" value="Polysacc_synth"/>
</dbReference>
<evidence type="ECO:0000313" key="8">
    <source>
        <dbReference type="Proteomes" id="UP000004605"/>
    </source>
</evidence>
<comment type="subcellular location">
    <subcellularLocation>
        <location evidence="1">Cell membrane</location>
        <topology evidence="1">Multi-pass membrane protein</topology>
    </subcellularLocation>
</comment>
<dbReference type="AlphaFoldDB" id="F9S4N4"/>
<keyword evidence="8" id="KW-1185">Reference proteome</keyword>
<evidence type="ECO:0000256" key="6">
    <source>
        <dbReference type="SAM" id="Phobius"/>
    </source>
</evidence>
<keyword evidence="2" id="KW-1003">Cell membrane</keyword>
<proteinExistence type="predicted"/>
<keyword evidence="3 6" id="KW-0812">Transmembrane</keyword>
<feature type="transmembrane region" description="Helical" evidence="6">
    <location>
        <begin position="9"/>
        <end position="28"/>
    </location>
</feature>
<accession>F9S4N4</accession>
<evidence type="ECO:0000256" key="2">
    <source>
        <dbReference type="ARBA" id="ARBA00022475"/>
    </source>
</evidence>
<name>F9S4N4_9VIBR</name>
<evidence type="ECO:0000256" key="5">
    <source>
        <dbReference type="ARBA" id="ARBA00023136"/>
    </source>
</evidence>
<feature type="transmembrane region" description="Helical" evidence="6">
    <location>
        <begin position="77"/>
        <end position="98"/>
    </location>
</feature>
<reference evidence="7 8" key="1">
    <citation type="journal article" date="2012" name="Int. J. Syst. Evol. Microbiol.">
        <title>Vibrio caribbeanicus sp. nov., isolated from the marine sponge Scleritoderma cyanea.</title>
        <authorList>
            <person name="Hoffmann M."/>
            <person name="Monday S.R."/>
            <person name="Allard M.W."/>
            <person name="Strain E.A."/>
            <person name="Whittaker P."/>
            <person name="Naum M."/>
            <person name="McCarthy P.J."/>
            <person name="Lopez J.V."/>
            <person name="Fischer M."/>
            <person name="Brown E.W."/>
        </authorList>
    </citation>
    <scope>NUCLEOTIDE SEQUENCE [LARGE SCALE GENOMIC DNA]</scope>
    <source>
        <strain evidence="7 8">ATCC 700023</strain>
    </source>
</reference>
<keyword evidence="4 6" id="KW-1133">Transmembrane helix</keyword>
<protein>
    <submittedName>
        <fullName evidence="7">Polysaccharide biosynthesis protein</fullName>
    </submittedName>
</protein>
<dbReference type="InterPro" id="IPR050833">
    <property type="entry name" value="Poly_Biosynth_Transport"/>
</dbReference>
<dbReference type="EMBL" id="AFWF01000202">
    <property type="protein sequence ID" value="EGU36724.1"/>
    <property type="molecule type" value="Genomic_DNA"/>
</dbReference>
<dbReference type="GO" id="GO:0005886">
    <property type="term" value="C:plasma membrane"/>
    <property type="evidence" value="ECO:0007669"/>
    <property type="project" value="UniProtKB-SubCell"/>
</dbReference>
<feature type="transmembrane region" description="Helical" evidence="6">
    <location>
        <begin position="277"/>
        <end position="299"/>
    </location>
</feature>
<evidence type="ECO:0000256" key="4">
    <source>
        <dbReference type="ARBA" id="ARBA00022989"/>
    </source>
</evidence>
<feature type="transmembrane region" description="Helical" evidence="6">
    <location>
        <begin position="201"/>
        <end position="226"/>
    </location>
</feature>
<dbReference type="PANTHER" id="PTHR30250">
    <property type="entry name" value="PST FAMILY PREDICTED COLANIC ACID TRANSPORTER"/>
    <property type="match status" value="1"/>
</dbReference>
<feature type="transmembrane region" description="Helical" evidence="6">
    <location>
        <begin position="349"/>
        <end position="369"/>
    </location>
</feature>